<gene>
    <name evidence="3" type="ORF">ACFSBW_01075</name>
</gene>
<keyword evidence="4" id="KW-1185">Reference proteome</keyword>
<evidence type="ECO:0000313" key="3">
    <source>
        <dbReference type="EMBL" id="MFD1640467.1"/>
    </source>
</evidence>
<dbReference type="SUPFAM" id="SSF52402">
    <property type="entry name" value="Adenine nucleotide alpha hydrolases-like"/>
    <property type="match status" value="1"/>
</dbReference>
<comment type="caution">
    <text evidence="3">The sequence shown here is derived from an EMBL/GenBank/DDBJ whole genome shotgun (WGS) entry which is preliminary data.</text>
</comment>
<protein>
    <submittedName>
        <fullName evidence="3">Universal stress protein</fullName>
    </submittedName>
</protein>
<dbReference type="EMBL" id="JBHUDM010000001">
    <property type="protein sequence ID" value="MFD1640467.1"/>
    <property type="molecule type" value="Genomic_DNA"/>
</dbReference>
<dbReference type="RefSeq" id="WP_256397471.1">
    <property type="nucleotide sequence ID" value="NZ_JANHDJ010000007.1"/>
</dbReference>
<dbReference type="InterPro" id="IPR014729">
    <property type="entry name" value="Rossmann-like_a/b/a_fold"/>
</dbReference>
<evidence type="ECO:0000256" key="1">
    <source>
        <dbReference type="ARBA" id="ARBA00008791"/>
    </source>
</evidence>
<name>A0ABD6D551_9EURY</name>
<dbReference type="PANTHER" id="PTHR46268:SF6">
    <property type="entry name" value="UNIVERSAL STRESS PROTEIN UP12"/>
    <property type="match status" value="1"/>
</dbReference>
<dbReference type="PANTHER" id="PTHR46268">
    <property type="entry name" value="STRESS RESPONSE PROTEIN NHAX"/>
    <property type="match status" value="1"/>
</dbReference>
<reference evidence="3 4" key="1">
    <citation type="journal article" date="2019" name="Int. J. Syst. Evol. Microbiol.">
        <title>The Global Catalogue of Microorganisms (GCM) 10K type strain sequencing project: providing services to taxonomists for standard genome sequencing and annotation.</title>
        <authorList>
            <consortium name="The Broad Institute Genomics Platform"/>
            <consortium name="The Broad Institute Genome Sequencing Center for Infectious Disease"/>
            <person name="Wu L."/>
            <person name="Ma J."/>
        </authorList>
    </citation>
    <scope>NUCLEOTIDE SEQUENCE [LARGE SCALE GENOMIC DNA]</scope>
    <source>
        <strain evidence="3 4">CGMCC 1.10593</strain>
    </source>
</reference>
<organism evidence="3 4">
    <name type="scientific">Halohasta litorea</name>
    <dbReference type="NCBI Taxonomy" id="869891"/>
    <lineage>
        <taxon>Archaea</taxon>
        <taxon>Methanobacteriati</taxon>
        <taxon>Methanobacteriota</taxon>
        <taxon>Stenosarchaea group</taxon>
        <taxon>Halobacteria</taxon>
        <taxon>Halobacteriales</taxon>
        <taxon>Haloferacaceae</taxon>
        <taxon>Halohasta</taxon>
    </lineage>
</organism>
<dbReference type="Gene3D" id="3.40.50.620">
    <property type="entry name" value="HUPs"/>
    <property type="match status" value="1"/>
</dbReference>
<dbReference type="PRINTS" id="PR01438">
    <property type="entry name" value="UNVRSLSTRESS"/>
</dbReference>
<dbReference type="InterPro" id="IPR006015">
    <property type="entry name" value="Universal_stress_UspA"/>
</dbReference>
<comment type="similarity">
    <text evidence="1">Belongs to the universal stress protein A family.</text>
</comment>
<feature type="domain" description="UspA" evidence="2">
    <location>
        <begin position="4"/>
        <end position="150"/>
    </location>
</feature>
<dbReference type="Pfam" id="PF00582">
    <property type="entry name" value="Usp"/>
    <property type="match status" value="1"/>
</dbReference>
<accession>A0ABD6D551</accession>
<dbReference type="InterPro" id="IPR006016">
    <property type="entry name" value="UspA"/>
</dbReference>
<evidence type="ECO:0000313" key="4">
    <source>
        <dbReference type="Proteomes" id="UP001597052"/>
    </source>
</evidence>
<evidence type="ECO:0000259" key="2">
    <source>
        <dbReference type="Pfam" id="PF00582"/>
    </source>
</evidence>
<proteinExistence type="inferred from homology"/>
<sequence length="152" mass="16120">MSLDTVLVAVDTDEDEAIDELAETAIDIAGPAEATVVLSHVFSEKAYEDARERLQFDPDGEVTPSVVAKRNANIREFEKRLSEAGVTSTVHARLGDGSDDGDRLAELAAEVEADLAIIGGRGRTPAGKAVFGSTAQTLMLTADCPVTFVRTE</sequence>
<dbReference type="CDD" id="cd00293">
    <property type="entry name" value="USP-like"/>
    <property type="match status" value="1"/>
</dbReference>
<dbReference type="Proteomes" id="UP001597052">
    <property type="component" value="Unassembled WGS sequence"/>
</dbReference>
<dbReference type="AlphaFoldDB" id="A0ABD6D551"/>